<keyword evidence="4" id="KW-1185">Reference proteome</keyword>
<evidence type="ECO:0000256" key="1">
    <source>
        <dbReference type="SAM" id="Phobius"/>
    </source>
</evidence>
<dbReference type="Pfam" id="PF20152">
    <property type="entry name" value="DUF6534"/>
    <property type="match status" value="1"/>
</dbReference>
<feature type="transmembrane region" description="Helical" evidence="1">
    <location>
        <begin position="161"/>
        <end position="187"/>
    </location>
</feature>
<feature type="transmembrane region" description="Helical" evidence="1">
    <location>
        <begin position="123"/>
        <end position="149"/>
    </location>
</feature>
<keyword evidence="1" id="KW-1133">Transmembrane helix</keyword>
<dbReference type="EMBL" id="OZ037944">
    <property type="protein sequence ID" value="CAL1693868.1"/>
    <property type="molecule type" value="Genomic_DNA"/>
</dbReference>
<gene>
    <name evidence="3" type="ORF">GFSPODELE1_LOCUS37</name>
</gene>
<dbReference type="Proteomes" id="UP001497453">
    <property type="component" value="Chromosome 1"/>
</dbReference>
<dbReference type="PANTHER" id="PTHR40465:SF1">
    <property type="entry name" value="DUF6534 DOMAIN-CONTAINING PROTEIN"/>
    <property type="match status" value="1"/>
</dbReference>
<feature type="domain" description="DUF6534" evidence="2">
    <location>
        <begin position="173"/>
        <end position="262"/>
    </location>
</feature>
<accession>A0ABP1CGQ0</accession>
<feature type="transmembrane region" description="Helical" evidence="1">
    <location>
        <begin position="208"/>
        <end position="231"/>
    </location>
</feature>
<organism evidence="3 4">
    <name type="scientific">Somion occarium</name>
    <dbReference type="NCBI Taxonomy" id="3059160"/>
    <lineage>
        <taxon>Eukaryota</taxon>
        <taxon>Fungi</taxon>
        <taxon>Dikarya</taxon>
        <taxon>Basidiomycota</taxon>
        <taxon>Agaricomycotina</taxon>
        <taxon>Agaricomycetes</taxon>
        <taxon>Polyporales</taxon>
        <taxon>Cerrenaceae</taxon>
        <taxon>Somion</taxon>
    </lineage>
</organism>
<keyword evidence="1" id="KW-0812">Transmembrane</keyword>
<feature type="transmembrane region" description="Helical" evidence="1">
    <location>
        <begin position="14"/>
        <end position="39"/>
    </location>
</feature>
<feature type="transmembrane region" description="Helical" evidence="1">
    <location>
        <begin position="237"/>
        <end position="258"/>
    </location>
</feature>
<feature type="transmembrane region" description="Helical" evidence="1">
    <location>
        <begin position="94"/>
        <end position="116"/>
    </location>
</feature>
<dbReference type="PANTHER" id="PTHR40465">
    <property type="entry name" value="CHROMOSOME 1, WHOLE GENOME SHOTGUN SEQUENCE"/>
    <property type="match status" value="1"/>
</dbReference>
<evidence type="ECO:0000313" key="4">
    <source>
        <dbReference type="Proteomes" id="UP001497453"/>
    </source>
</evidence>
<name>A0ABP1CGQ0_9APHY</name>
<evidence type="ECO:0000313" key="3">
    <source>
        <dbReference type="EMBL" id="CAL1693868.1"/>
    </source>
</evidence>
<protein>
    <recommendedName>
        <fullName evidence="2">DUF6534 domain-containing protein</fullName>
    </recommendedName>
</protein>
<reference evidence="4" key="1">
    <citation type="submission" date="2024-04" db="EMBL/GenBank/DDBJ databases">
        <authorList>
            <person name="Shaw F."/>
            <person name="Minotto A."/>
        </authorList>
    </citation>
    <scope>NUCLEOTIDE SEQUENCE [LARGE SCALE GENOMIC DNA]</scope>
</reference>
<keyword evidence="1" id="KW-0472">Membrane</keyword>
<dbReference type="InterPro" id="IPR045339">
    <property type="entry name" value="DUF6534"/>
</dbReference>
<proteinExistence type="predicted"/>
<sequence length="332" mass="36856">MAESMQDISIDNLLGSYVIVSCLALIIYGIGAAQSYMYMLNCDKDPTWLKALVSTVALLEAVHTAFVIHITYNFTITGFGNLEVIGKVAWSPPTAVIVENVIVALVQGFFISRIWLLSRENTAMTIVLACLLTIRIGFGLTIGSLAFVYPTWETFHNARGAMIISNFTDCLGVVVDGAIAGCLVYYFHRDWRTGRRFNARIDWVLRWLMAYAINTGVITMIISICVMVTFVTLKMNFIFLGLNVLASKLYANSLLGTLNARRMLHARTLQCGPQSISGTGISSLAFSDPTKTVQVLPRSYVRLRQWVTWSNRSNFKCGAARQSAPPEHHCCQ</sequence>
<evidence type="ECO:0000259" key="2">
    <source>
        <dbReference type="Pfam" id="PF20152"/>
    </source>
</evidence>